<name>A0A1X7V2Q7_AMPQE</name>
<evidence type="ECO:0000313" key="1">
    <source>
        <dbReference type="EnsemblMetazoa" id="Aqu2.1.33847_001"/>
    </source>
</evidence>
<dbReference type="InParanoid" id="A0A1X7V2Q7"/>
<dbReference type="EnsemblMetazoa" id="Aqu2.1.33847_001">
    <property type="protein sequence ID" value="Aqu2.1.33847_001"/>
    <property type="gene ID" value="Aqu2.1.33847"/>
</dbReference>
<dbReference type="AlphaFoldDB" id="A0A1X7V2Q7"/>
<sequence length="119" mass="13969">MTEDFHYQLSRRSTKSLIKSLKRQKDFVYDIHIDNLISAHDKLFKIKDQRLEETFTATIKGLDKMQQRAIKRAKDSKISLWLNGFRDALAIWYWKPLLNIPAHCDGCDSPFDLSQALMP</sequence>
<protein>
    <submittedName>
        <fullName evidence="1">Uncharacterized protein</fullName>
    </submittedName>
</protein>
<reference evidence="1" key="1">
    <citation type="submission" date="2017-05" db="UniProtKB">
        <authorList>
            <consortium name="EnsemblMetazoa"/>
        </authorList>
    </citation>
    <scope>IDENTIFICATION</scope>
</reference>
<accession>A0A1X7V2Q7</accession>
<proteinExistence type="predicted"/>
<organism evidence="1">
    <name type="scientific">Amphimedon queenslandica</name>
    <name type="common">Sponge</name>
    <dbReference type="NCBI Taxonomy" id="400682"/>
    <lineage>
        <taxon>Eukaryota</taxon>
        <taxon>Metazoa</taxon>
        <taxon>Porifera</taxon>
        <taxon>Demospongiae</taxon>
        <taxon>Heteroscleromorpha</taxon>
        <taxon>Haplosclerida</taxon>
        <taxon>Niphatidae</taxon>
        <taxon>Amphimedon</taxon>
    </lineage>
</organism>